<accession>A0AAV0C873</accession>
<sequence>MVVMVVVRRLLIDQPLDLSKLLHVAGDVDRAVVVESVLLLRLLQQLPEQRVVEVVDGDDEALLLLRLPHHDRQTPPRYILQIVLPAVPPMEVNLENVVVVVLLAATHGCRRQFEGVIDRSKE</sequence>
<reference evidence="1" key="1">
    <citation type="submission" date="2022-07" db="EMBL/GenBank/DDBJ databases">
        <authorList>
            <person name="Macas J."/>
            <person name="Novak P."/>
            <person name="Neumann P."/>
        </authorList>
    </citation>
    <scope>NUCLEOTIDE SEQUENCE</scope>
</reference>
<dbReference type="EMBL" id="CAMAPF010000018">
    <property type="protein sequence ID" value="CAH9070712.1"/>
    <property type="molecule type" value="Genomic_DNA"/>
</dbReference>
<evidence type="ECO:0000313" key="2">
    <source>
        <dbReference type="Proteomes" id="UP001152523"/>
    </source>
</evidence>
<dbReference type="AlphaFoldDB" id="A0AAV0C873"/>
<protein>
    <recommendedName>
        <fullName evidence="3">Secreted protein</fullName>
    </recommendedName>
</protein>
<proteinExistence type="predicted"/>
<comment type="caution">
    <text evidence="1">The sequence shown here is derived from an EMBL/GenBank/DDBJ whole genome shotgun (WGS) entry which is preliminary data.</text>
</comment>
<evidence type="ECO:0000313" key="1">
    <source>
        <dbReference type="EMBL" id="CAH9070712.1"/>
    </source>
</evidence>
<evidence type="ECO:0008006" key="3">
    <source>
        <dbReference type="Google" id="ProtNLM"/>
    </source>
</evidence>
<keyword evidence="2" id="KW-1185">Reference proteome</keyword>
<name>A0AAV0C873_9ASTE</name>
<dbReference type="Proteomes" id="UP001152523">
    <property type="component" value="Unassembled WGS sequence"/>
</dbReference>
<gene>
    <name evidence="1" type="ORF">CEPIT_LOCUS3570</name>
</gene>
<organism evidence="1 2">
    <name type="scientific">Cuscuta epithymum</name>
    <dbReference type="NCBI Taxonomy" id="186058"/>
    <lineage>
        <taxon>Eukaryota</taxon>
        <taxon>Viridiplantae</taxon>
        <taxon>Streptophyta</taxon>
        <taxon>Embryophyta</taxon>
        <taxon>Tracheophyta</taxon>
        <taxon>Spermatophyta</taxon>
        <taxon>Magnoliopsida</taxon>
        <taxon>eudicotyledons</taxon>
        <taxon>Gunneridae</taxon>
        <taxon>Pentapetalae</taxon>
        <taxon>asterids</taxon>
        <taxon>lamiids</taxon>
        <taxon>Solanales</taxon>
        <taxon>Convolvulaceae</taxon>
        <taxon>Cuscuteae</taxon>
        <taxon>Cuscuta</taxon>
        <taxon>Cuscuta subgen. Cuscuta</taxon>
    </lineage>
</organism>